<dbReference type="InterPro" id="IPR012341">
    <property type="entry name" value="6hp_glycosidase-like_sf"/>
</dbReference>
<name>A0ABX8BK12_9ACTN</name>
<keyword evidence="5" id="KW-1185">Reference proteome</keyword>
<proteinExistence type="predicted"/>
<dbReference type="PANTHER" id="PTHR31616">
    <property type="entry name" value="TREHALASE"/>
    <property type="match status" value="1"/>
</dbReference>
<dbReference type="EMBL" id="CP074133">
    <property type="protein sequence ID" value="QUX22579.1"/>
    <property type="molecule type" value="Genomic_DNA"/>
</dbReference>
<organism evidence="4 5">
    <name type="scientific">Nocardiopsis changdeensis</name>
    <dbReference type="NCBI Taxonomy" id="2831969"/>
    <lineage>
        <taxon>Bacteria</taxon>
        <taxon>Bacillati</taxon>
        <taxon>Actinomycetota</taxon>
        <taxon>Actinomycetes</taxon>
        <taxon>Streptosporangiales</taxon>
        <taxon>Nocardiopsidaceae</taxon>
        <taxon>Nocardiopsis</taxon>
    </lineage>
</organism>
<evidence type="ECO:0000313" key="5">
    <source>
        <dbReference type="Proteomes" id="UP000676079"/>
    </source>
</evidence>
<dbReference type="RefSeq" id="WP_220563794.1">
    <property type="nucleotide sequence ID" value="NZ_CP074133.1"/>
</dbReference>
<dbReference type="Proteomes" id="UP000676079">
    <property type="component" value="Chromosome"/>
</dbReference>
<dbReference type="InterPro" id="IPR011613">
    <property type="entry name" value="GH15-like"/>
</dbReference>
<dbReference type="Gene3D" id="1.50.10.10">
    <property type="match status" value="1"/>
</dbReference>
<feature type="domain" description="GH15-like" evidence="2">
    <location>
        <begin position="226"/>
        <end position="590"/>
    </location>
</feature>
<accession>A0ABX8BK12</accession>
<evidence type="ECO:0000259" key="3">
    <source>
        <dbReference type="Pfam" id="PF19291"/>
    </source>
</evidence>
<dbReference type="InterPro" id="IPR008928">
    <property type="entry name" value="6-hairpin_glycosidase_sf"/>
</dbReference>
<evidence type="ECO:0000313" key="4">
    <source>
        <dbReference type="EMBL" id="QUX22579.1"/>
    </source>
</evidence>
<reference evidence="4 5" key="1">
    <citation type="submission" date="2021-05" db="EMBL/GenBank/DDBJ databases">
        <title>Direct Submission.</title>
        <authorList>
            <person name="Li K."/>
            <person name="Gao J."/>
        </authorList>
    </citation>
    <scope>NUCLEOTIDE SEQUENCE [LARGE SCALE GENOMIC DNA]</scope>
    <source>
        <strain evidence="4 5">Mg02</strain>
    </source>
</reference>
<feature type="domain" description="Trehalase-like N-terminal" evidence="3">
    <location>
        <begin position="5"/>
        <end position="172"/>
    </location>
</feature>
<sequence>MNRMTTDIGDHAFLSDCHTAALVGADGAVVWMCAPAFDGPAFLAGLLDPERGGRWTMEVADARPAERSYLDDSLVLESVWRGEDTEVAVLDLLALRRNGKGADLFREGLLLRMVECRSGAAAVRSRLSVRPDFGRGSPAWEQRGEHLAETTSGLLLSGGPALRVDEDGDVEWRAELSAGEHALMCLDYLHGERAVGEEEGRALLEETLAAWRAWAGRSDYRGVGAEHVDRSLLVLRGLLHEETGALISAPTTSLPEWPGGERNWDYRYVWHRDAPLVVLTFMRLGHIEEAEQYLRFLLSACGEPRGWISPVQTVRGAPPPKEEELTHLSGHLGSRPVRVGNDAHGQHQLDVYGHILDAALYYHQVTGRLSEEDLARLVSVATVAADVWREPDEGIWEVRGERRHWTNSKVYAWVCLDRAIRLARLTGREDEVPEERWAAERDAIRAEVLRRGYDPETGSFVRYYGSSRVDGSLLRLPLLGFLEGDDPRVLGTLARVDEELGEAGFLVHRYDPAETDDGLESPEGAFLLCSYDMVSALALAGREEEARRRFEELCGRSGPLGLQAEEMASDGSMLGNFPQSFTHLALIEAAMNLEYADDTDALHAWADRRGPGTGEGEGERSADHEQ</sequence>
<dbReference type="PANTHER" id="PTHR31616:SF0">
    <property type="entry name" value="GLUCAN 1,4-ALPHA-GLUCOSIDASE"/>
    <property type="match status" value="1"/>
</dbReference>
<evidence type="ECO:0000259" key="2">
    <source>
        <dbReference type="Pfam" id="PF00723"/>
    </source>
</evidence>
<evidence type="ECO:0000256" key="1">
    <source>
        <dbReference type="SAM" id="MobiDB-lite"/>
    </source>
</evidence>
<dbReference type="InterPro" id="IPR045582">
    <property type="entry name" value="Trehalase-like_N"/>
</dbReference>
<feature type="compositionally biased region" description="Basic and acidic residues" evidence="1">
    <location>
        <begin position="617"/>
        <end position="626"/>
    </location>
</feature>
<dbReference type="Pfam" id="PF00723">
    <property type="entry name" value="Glyco_hydro_15"/>
    <property type="match status" value="1"/>
</dbReference>
<feature type="region of interest" description="Disordered" evidence="1">
    <location>
        <begin position="606"/>
        <end position="626"/>
    </location>
</feature>
<dbReference type="Pfam" id="PF19291">
    <property type="entry name" value="TREH_N"/>
    <property type="match status" value="1"/>
</dbReference>
<dbReference type="GO" id="GO:0016787">
    <property type="term" value="F:hydrolase activity"/>
    <property type="evidence" value="ECO:0007669"/>
    <property type="project" value="UniProtKB-KW"/>
</dbReference>
<dbReference type="SUPFAM" id="SSF48208">
    <property type="entry name" value="Six-hairpin glycosidases"/>
    <property type="match status" value="1"/>
</dbReference>
<gene>
    <name evidence="4" type="ORF">KGD84_30500</name>
</gene>
<protein>
    <submittedName>
        <fullName evidence="4">Glycoside hydrolase family 15 protein</fullName>
    </submittedName>
</protein>
<keyword evidence="4" id="KW-0378">Hydrolase</keyword>